<accession>A0ABU9FLS7</accession>
<organism evidence="1 2">
    <name type="scientific">Vibrio echinoideorum</name>
    <dbReference type="NCBI Taxonomy" id="2100116"/>
    <lineage>
        <taxon>Bacteria</taxon>
        <taxon>Pseudomonadati</taxon>
        <taxon>Pseudomonadota</taxon>
        <taxon>Gammaproteobacteria</taxon>
        <taxon>Vibrionales</taxon>
        <taxon>Vibrionaceae</taxon>
        <taxon>Vibrio</taxon>
    </lineage>
</organism>
<reference evidence="1 2" key="1">
    <citation type="submission" date="2024-02" db="EMBL/GenBank/DDBJ databases">
        <title>Bacteria isolated from the canopy kelp, Nereocystis luetkeana.</title>
        <authorList>
            <person name="Pfister C.A."/>
            <person name="Younker I.T."/>
            <person name="Light S.H."/>
        </authorList>
    </citation>
    <scope>NUCLEOTIDE SEQUENCE [LARGE SCALE GENOMIC DNA]</scope>
    <source>
        <strain evidence="1 2">TI.1.15</strain>
    </source>
</reference>
<gene>
    <name evidence="1" type="ORF">V8Z71_02490</name>
</gene>
<dbReference type="RefSeq" id="WP_341634180.1">
    <property type="nucleotide sequence ID" value="NZ_JBANDX010000001.1"/>
</dbReference>
<name>A0ABU9FLS7_9VIBR</name>
<dbReference type="Proteomes" id="UP001377160">
    <property type="component" value="Unassembled WGS sequence"/>
</dbReference>
<sequence>MKINKHCPHCMRDAFSISQLNTLIFKIEQQQLMDDGVHPVQCPRGHEFVVLFNGAKFEVLFDIAMNAIRDGYAREAVSSFASSLERFYEFFIRYAYYDKTDSNEFNAAWKSVSSQSERQLGAYLFVYLNRYNSAPTLLSQKMVTFRNTVIHKGYIPTLSEAIDFGKAVHNLIMGVIAKLEIDEDKQLANFYQTMLPKAKGHAWTVNQSPQAISLGTLYKTPDISKPTRCKEYDVVLKEFGLAATQ</sequence>
<evidence type="ECO:0000313" key="2">
    <source>
        <dbReference type="Proteomes" id="UP001377160"/>
    </source>
</evidence>
<dbReference type="EMBL" id="JBANDX010000001">
    <property type="protein sequence ID" value="MEL0607162.1"/>
    <property type="molecule type" value="Genomic_DNA"/>
</dbReference>
<comment type="caution">
    <text evidence="1">The sequence shown here is derived from an EMBL/GenBank/DDBJ whole genome shotgun (WGS) entry which is preliminary data.</text>
</comment>
<evidence type="ECO:0000313" key="1">
    <source>
        <dbReference type="EMBL" id="MEL0607162.1"/>
    </source>
</evidence>
<protein>
    <recommendedName>
        <fullName evidence="3">Cthe-2314-like HEPN domain-containing protein</fullName>
    </recommendedName>
</protein>
<proteinExistence type="predicted"/>
<keyword evidence="2" id="KW-1185">Reference proteome</keyword>
<evidence type="ECO:0008006" key="3">
    <source>
        <dbReference type="Google" id="ProtNLM"/>
    </source>
</evidence>